<dbReference type="EMBL" id="CAJNOT010000014">
    <property type="protein sequence ID" value="CAF0771881.1"/>
    <property type="molecule type" value="Genomic_DNA"/>
</dbReference>
<dbReference type="InterPro" id="IPR011009">
    <property type="entry name" value="Kinase-like_dom_sf"/>
</dbReference>
<dbReference type="EMBL" id="CAJNOH010000119">
    <property type="protein sequence ID" value="CAF0884340.1"/>
    <property type="molecule type" value="Genomic_DNA"/>
</dbReference>
<dbReference type="Proteomes" id="UP000663836">
    <property type="component" value="Unassembled WGS sequence"/>
</dbReference>
<gene>
    <name evidence="7" type="ORF">JBS370_LOCUS924</name>
    <name evidence="5" type="ORF">JXQ802_LOCUS6514</name>
    <name evidence="6" type="ORF">PYM288_LOCUS8702</name>
    <name evidence="4" type="ORF">ZHD862_LOCUS900</name>
</gene>
<dbReference type="SUPFAM" id="SSF56112">
    <property type="entry name" value="Protein kinase-like (PK-like)"/>
    <property type="match status" value="1"/>
</dbReference>
<evidence type="ECO:0000259" key="3">
    <source>
        <dbReference type="PROSITE" id="PS50290"/>
    </source>
</evidence>
<dbReference type="EMBL" id="CAJOBD010000028">
    <property type="protein sequence ID" value="CAF3542414.1"/>
    <property type="molecule type" value="Genomic_DNA"/>
</dbReference>
<evidence type="ECO:0000313" key="7">
    <source>
        <dbReference type="EMBL" id="CAF3542414.1"/>
    </source>
</evidence>
<evidence type="ECO:0000313" key="6">
    <source>
        <dbReference type="EMBL" id="CAF0884340.1"/>
    </source>
</evidence>
<dbReference type="Proteomes" id="UP000663854">
    <property type="component" value="Unassembled WGS sequence"/>
</dbReference>
<dbReference type="Proteomes" id="UP000663870">
    <property type="component" value="Unassembled WGS sequence"/>
</dbReference>
<dbReference type="GO" id="GO:0016020">
    <property type="term" value="C:membrane"/>
    <property type="evidence" value="ECO:0007669"/>
    <property type="project" value="TreeGrafter"/>
</dbReference>
<dbReference type="InterPro" id="IPR036940">
    <property type="entry name" value="PI3/4_kinase_cat_sf"/>
</dbReference>
<keyword evidence="8" id="KW-1185">Reference proteome</keyword>
<dbReference type="Pfam" id="PF00454">
    <property type="entry name" value="PI3_PI4_kinase"/>
    <property type="match status" value="2"/>
</dbReference>
<dbReference type="GO" id="GO:0005737">
    <property type="term" value="C:cytoplasm"/>
    <property type="evidence" value="ECO:0007669"/>
    <property type="project" value="TreeGrafter"/>
</dbReference>
<dbReference type="GO" id="GO:0046854">
    <property type="term" value="P:phosphatidylinositol phosphate biosynthetic process"/>
    <property type="evidence" value="ECO:0007669"/>
    <property type="project" value="InterPro"/>
</dbReference>
<dbReference type="InterPro" id="IPR015433">
    <property type="entry name" value="PI3/4_kinase"/>
</dbReference>
<evidence type="ECO:0000313" key="5">
    <source>
        <dbReference type="EMBL" id="CAF0847477.1"/>
    </source>
</evidence>
<dbReference type="PANTHER" id="PTHR10048">
    <property type="entry name" value="PHOSPHATIDYLINOSITOL KINASE"/>
    <property type="match status" value="1"/>
</dbReference>
<proteinExistence type="predicted"/>
<dbReference type="PROSITE" id="PS50290">
    <property type="entry name" value="PI3_4_KINASE_3"/>
    <property type="match status" value="1"/>
</dbReference>
<sequence length="408" mass="47349">MPILDLNVPIHNVDEIKYEEQTHESTNIVNIHDPFFLWGLVEHSDRNLLQALKTLSDADCSRLYWSCHYRKHTELCQRILDNCAPIRIAHDAIAIISQMTKSGDSKIPDLTQVPVPFLLPTSPDFMVVELRDGSFIPSKGKPLKFTVIDRQGNTKTCIYKHGDDLLQDAMCVAVMKEMNHIFKEEHVDAEVVLYEVLPVDESEGLIECVENAHPFLEFKRVDENKDSTSTHPLKLFIEQSFERKKNLFRTFLGFVISGIVLRLADRHYDNIMLTDDGKILHIDFGCAFGQKTKFERLFGLFMDIPHSPFGEDIFMAMIGCESDSEIITQLWQSIKEHIWSCFNALRIHKNRFKPLGEEKYEQLYESLMVGLNDDDAREELYVELEKCYKNRFNTARAFYYKIQQNIVS</sequence>
<reference evidence="5" key="1">
    <citation type="submission" date="2021-02" db="EMBL/GenBank/DDBJ databases">
        <authorList>
            <person name="Nowell W R."/>
        </authorList>
    </citation>
    <scope>NUCLEOTIDE SEQUENCE</scope>
</reference>
<evidence type="ECO:0000313" key="4">
    <source>
        <dbReference type="EMBL" id="CAF0771881.1"/>
    </source>
</evidence>
<dbReference type="SMART" id="SM00146">
    <property type="entry name" value="PI3Kc"/>
    <property type="match status" value="1"/>
</dbReference>
<feature type="domain" description="PI3K/PI4K catalytic" evidence="3">
    <location>
        <begin position="129"/>
        <end position="408"/>
    </location>
</feature>
<keyword evidence="2" id="KW-0418">Kinase</keyword>
<dbReference type="GO" id="GO:0052742">
    <property type="term" value="F:phosphatidylinositol kinase activity"/>
    <property type="evidence" value="ECO:0007669"/>
    <property type="project" value="TreeGrafter"/>
</dbReference>
<dbReference type="Gene3D" id="1.10.1070.11">
    <property type="entry name" value="Phosphatidylinositol 3-/4-kinase, catalytic domain"/>
    <property type="match status" value="1"/>
</dbReference>
<dbReference type="AlphaFoldDB" id="A0A813VWL8"/>
<accession>A0A813VWL8</accession>
<dbReference type="Gene3D" id="3.30.1010.10">
    <property type="entry name" value="Phosphatidylinositol 3-kinase Catalytic Subunit, Chain A, domain 4"/>
    <property type="match status" value="1"/>
</dbReference>
<keyword evidence="1" id="KW-0808">Transferase</keyword>
<dbReference type="Proteomes" id="UP000663864">
    <property type="component" value="Unassembled WGS sequence"/>
</dbReference>
<dbReference type="EMBL" id="CAJNOL010000103">
    <property type="protein sequence ID" value="CAF0847477.1"/>
    <property type="molecule type" value="Genomic_DNA"/>
</dbReference>
<dbReference type="InterPro" id="IPR000403">
    <property type="entry name" value="PI3/4_kinase_cat_dom"/>
</dbReference>
<evidence type="ECO:0000256" key="2">
    <source>
        <dbReference type="ARBA" id="ARBA00022777"/>
    </source>
</evidence>
<organism evidence="5 8">
    <name type="scientific">Rotaria sordida</name>
    <dbReference type="NCBI Taxonomy" id="392033"/>
    <lineage>
        <taxon>Eukaryota</taxon>
        <taxon>Metazoa</taxon>
        <taxon>Spiralia</taxon>
        <taxon>Gnathifera</taxon>
        <taxon>Rotifera</taxon>
        <taxon>Eurotatoria</taxon>
        <taxon>Bdelloidea</taxon>
        <taxon>Philodinida</taxon>
        <taxon>Philodinidae</taxon>
        <taxon>Rotaria</taxon>
    </lineage>
</organism>
<evidence type="ECO:0000313" key="8">
    <source>
        <dbReference type="Proteomes" id="UP000663870"/>
    </source>
</evidence>
<protein>
    <recommendedName>
        <fullName evidence="3">PI3K/PI4K catalytic domain-containing protein</fullName>
    </recommendedName>
</protein>
<evidence type="ECO:0000256" key="1">
    <source>
        <dbReference type="ARBA" id="ARBA00022679"/>
    </source>
</evidence>
<comment type="caution">
    <text evidence="5">The sequence shown here is derived from an EMBL/GenBank/DDBJ whole genome shotgun (WGS) entry which is preliminary data.</text>
</comment>
<dbReference type="GO" id="GO:0048015">
    <property type="term" value="P:phosphatidylinositol-mediated signaling"/>
    <property type="evidence" value="ECO:0007669"/>
    <property type="project" value="TreeGrafter"/>
</dbReference>
<name>A0A813VWL8_9BILA</name>